<name>A0A085GKP1_9ENTR</name>
<keyword evidence="2" id="KW-1185">Reference proteome</keyword>
<sequence length="253" mass="30232">MIKRITFNTDDNLTIDSIDRYAESNGTSRSKVICELLRSTAPILDFVTYQNRITQEVESRLFSMFYHEVRHFETQQHKDDSTLKYLHLLSEKLVFRIRSEPIMSFSLPMFDEWDSYKKEFKAKIEENIEVHMPEDDGISKYVYLCIKKHPVEKFEFDLIQITIPFFMVDKYLFDIQSICYVRAIDFCNIGINEYMQRNKKYLYTAYLSWVPVAAFRDGFIFVAALHIDKALPNQLYPPKVTINFPYEYWKYLG</sequence>
<dbReference type="eggNOG" id="ENOG5032RWR">
    <property type="taxonomic scope" value="Bacteria"/>
</dbReference>
<organism evidence="1 2">
    <name type="scientific">Buttiauxella agrestis ATCC 33320</name>
    <dbReference type="NCBI Taxonomy" id="1006004"/>
    <lineage>
        <taxon>Bacteria</taxon>
        <taxon>Pseudomonadati</taxon>
        <taxon>Pseudomonadota</taxon>
        <taxon>Gammaproteobacteria</taxon>
        <taxon>Enterobacterales</taxon>
        <taxon>Enterobacteriaceae</taxon>
        <taxon>Buttiauxella</taxon>
    </lineage>
</organism>
<dbReference type="EMBL" id="JMPI01000011">
    <property type="protein sequence ID" value="KFC84286.1"/>
    <property type="molecule type" value="Genomic_DNA"/>
</dbReference>
<comment type="caution">
    <text evidence="1">The sequence shown here is derived from an EMBL/GenBank/DDBJ whole genome shotgun (WGS) entry which is preliminary data.</text>
</comment>
<accession>A0A085GKP1</accession>
<protein>
    <submittedName>
        <fullName evidence="1">Uncharacterized protein</fullName>
    </submittedName>
</protein>
<evidence type="ECO:0000313" key="1">
    <source>
        <dbReference type="EMBL" id="KFC84286.1"/>
    </source>
</evidence>
<proteinExistence type="predicted"/>
<reference evidence="1 2" key="1">
    <citation type="submission" date="2014-05" db="EMBL/GenBank/DDBJ databases">
        <title>ATOL: Assembling a taxonomically balanced genome-scale reconstruction of the evolutionary history of the Enterobacteriaceae.</title>
        <authorList>
            <person name="Plunkett G.III."/>
            <person name="Neeno-Eckwall E.C."/>
            <person name="Glasner J.D."/>
            <person name="Perna N.T."/>
        </authorList>
    </citation>
    <scope>NUCLEOTIDE SEQUENCE [LARGE SCALE GENOMIC DNA]</scope>
    <source>
        <strain evidence="1 2">ATCC 33320</strain>
    </source>
</reference>
<dbReference type="STRING" id="1006004.GBAG_0453"/>
<evidence type="ECO:0000313" key="2">
    <source>
        <dbReference type="Proteomes" id="UP000028653"/>
    </source>
</evidence>
<dbReference type="Proteomes" id="UP000028653">
    <property type="component" value="Unassembled WGS sequence"/>
</dbReference>
<dbReference type="AlphaFoldDB" id="A0A085GKP1"/>
<gene>
    <name evidence="1" type="ORF">GBAG_0453</name>
</gene>